<organism evidence="2 3">
    <name type="scientific">Aquisphaera giovannonii</name>
    <dbReference type="NCBI Taxonomy" id="406548"/>
    <lineage>
        <taxon>Bacteria</taxon>
        <taxon>Pseudomonadati</taxon>
        <taxon>Planctomycetota</taxon>
        <taxon>Planctomycetia</taxon>
        <taxon>Isosphaerales</taxon>
        <taxon>Isosphaeraceae</taxon>
        <taxon>Aquisphaera</taxon>
    </lineage>
</organism>
<evidence type="ECO:0000256" key="1">
    <source>
        <dbReference type="SAM" id="Phobius"/>
    </source>
</evidence>
<dbReference type="CDD" id="cd00267">
    <property type="entry name" value="ABC_ATPase"/>
    <property type="match status" value="1"/>
</dbReference>
<keyword evidence="1" id="KW-1133">Transmembrane helix</keyword>
<dbReference type="KEGG" id="agv:OJF2_03760"/>
<proteinExistence type="predicted"/>
<dbReference type="Gene3D" id="3.40.50.300">
    <property type="entry name" value="P-loop containing nucleotide triphosphate hydrolases"/>
    <property type="match status" value="1"/>
</dbReference>
<gene>
    <name evidence="2" type="ORF">OJF2_03760</name>
</gene>
<dbReference type="AlphaFoldDB" id="A0A5B9VUX4"/>
<feature type="transmembrane region" description="Helical" evidence="1">
    <location>
        <begin position="527"/>
        <end position="550"/>
    </location>
</feature>
<dbReference type="SUPFAM" id="SSF52540">
    <property type="entry name" value="P-loop containing nucleoside triphosphate hydrolases"/>
    <property type="match status" value="1"/>
</dbReference>
<dbReference type="OrthoDB" id="238366at2"/>
<accession>A0A5B9VUX4</accession>
<keyword evidence="1" id="KW-0812">Transmembrane</keyword>
<feature type="transmembrane region" description="Helical" evidence="1">
    <location>
        <begin position="488"/>
        <end position="507"/>
    </location>
</feature>
<evidence type="ECO:0000313" key="3">
    <source>
        <dbReference type="Proteomes" id="UP000324233"/>
    </source>
</evidence>
<dbReference type="InterPro" id="IPR027417">
    <property type="entry name" value="P-loop_NTPase"/>
</dbReference>
<sequence>MPENTNPTAPDWEKEHLLAGFDRLHARLVAWARNAPAWPPFEAAAGLVARLEPRLKAPEIDLDRALVVGFLGGSGTGKSTLFNALLGRPVSRAGKEYRPMTRRAVVACHPSVDPGFLGLDAIDMEIHRLNIPMLQQMILVDCPDPDTQDPEDGAGGVKHLDILRTVLPHCDVLVHTVTSQKYKSHVVGQELVKNAPGRQILYVQTHARIDEDNRRDLRAYLDGLGLDVPEVFRVDAAEALSHQERGEPVDAEFARLRDLLEHELASRARHRIRRANLLGLYDWLLATIRGPIDAGLAAVGRLESSMDADRAALLAKVRTRMTERVDANRRLWRSRVLRALTQSWGSGPLAGLLGLWSAGGALVRSLILLRARTPVQALMAGGFALSQLAGEKWRERQAAGAWAAEADLGLTEADVARVRSILRGHLADAGIEPPGEGKGGAVASPAASPRDLSAQQLAEVALAAYQKLDAEAGAIVERRVATRASRPVHALFELAFCLLPAYLAFHMARNFFYEHLWNKAPLLGFDFLFQAAMWCLIWGVLLGFLLLYLLNQGLARELKEAVVRLSPADLFEPLYADSAAACASIRGHAAGLDSIARDLGQLRAAVGGAGVLDLGLGGLRARAAEGTKAAGVGAPLPPPAVVPEAVVPAPPSHERVHARREITA</sequence>
<dbReference type="Proteomes" id="UP000324233">
    <property type="component" value="Chromosome"/>
</dbReference>
<evidence type="ECO:0000313" key="2">
    <source>
        <dbReference type="EMBL" id="QEH31909.1"/>
    </source>
</evidence>
<feature type="transmembrane region" description="Helical" evidence="1">
    <location>
        <begin position="349"/>
        <end position="369"/>
    </location>
</feature>
<dbReference type="EMBL" id="CP042997">
    <property type="protein sequence ID" value="QEH31909.1"/>
    <property type="molecule type" value="Genomic_DNA"/>
</dbReference>
<keyword evidence="3" id="KW-1185">Reference proteome</keyword>
<name>A0A5B9VUX4_9BACT</name>
<reference evidence="2 3" key="1">
    <citation type="submission" date="2019-08" db="EMBL/GenBank/DDBJ databases">
        <title>Deep-cultivation of Planctomycetes and their phenomic and genomic characterization uncovers novel biology.</title>
        <authorList>
            <person name="Wiegand S."/>
            <person name="Jogler M."/>
            <person name="Boedeker C."/>
            <person name="Pinto D."/>
            <person name="Vollmers J."/>
            <person name="Rivas-Marin E."/>
            <person name="Kohn T."/>
            <person name="Peeters S.H."/>
            <person name="Heuer A."/>
            <person name="Rast P."/>
            <person name="Oberbeckmann S."/>
            <person name="Bunk B."/>
            <person name="Jeske O."/>
            <person name="Meyerdierks A."/>
            <person name="Storesund J.E."/>
            <person name="Kallscheuer N."/>
            <person name="Luecker S."/>
            <person name="Lage O.M."/>
            <person name="Pohl T."/>
            <person name="Merkel B.J."/>
            <person name="Hornburger P."/>
            <person name="Mueller R.-W."/>
            <person name="Bruemmer F."/>
            <person name="Labrenz M."/>
            <person name="Spormann A.M."/>
            <person name="Op den Camp H."/>
            <person name="Overmann J."/>
            <person name="Amann R."/>
            <person name="Jetten M.S.M."/>
            <person name="Mascher T."/>
            <person name="Medema M.H."/>
            <person name="Devos D.P."/>
            <person name="Kaster A.-K."/>
            <person name="Ovreas L."/>
            <person name="Rohde M."/>
            <person name="Galperin M.Y."/>
            <person name="Jogler C."/>
        </authorList>
    </citation>
    <scope>NUCLEOTIDE SEQUENCE [LARGE SCALE GENOMIC DNA]</scope>
    <source>
        <strain evidence="2 3">OJF2</strain>
    </source>
</reference>
<keyword evidence="1" id="KW-0472">Membrane</keyword>
<dbReference type="RefSeq" id="WP_148590705.1">
    <property type="nucleotide sequence ID" value="NZ_CP042997.1"/>
</dbReference>
<protein>
    <submittedName>
        <fullName evidence="2">Uncharacterized protein</fullName>
    </submittedName>
</protein>